<dbReference type="Proteomes" id="UP000053676">
    <property type="component" value="Unassembled WGS sequence"/>
</dbReference>
<reference evidence="5" key="1">
    <citation type="journal article" date="2014" name="Nat. Genet.">
        <title>Genome of the human hookworm Necator americanus.</title>
        <authorList>
            <person name="Tang Y.T."/>
            <person name="Gao X."/>
            <person name="Rosa B.A."/>
            <person name="Abubucker S."/>
            <person name="Hallsworth-Pepin K."/>
            <person name="Martin J."/>
            <person name="Tyagi R."/>
            <person name="Heizer E."/>
            <person name="Zhang X."/>
            <person name="Bhonagiri-Palsikar V."/>
            <person name="Minx P."/>
            <person name="Warren W.C."/>
            <person name="Wang Q."/>
            <person name="Zhan B."/>
            <person name="Hotez P.J."/>
            <person name="Sternberg P.W."/>
            <person name="Dougall A."/>
            <person name="Gaze S.T."/>
            <person name="Mulvenna J."/>
            <person name="Sotillo J."/>
            <person name="Ranganathan S."/>
            <person name="Rabelo E.M."/>
            <person name="Wilson R.K."/>
            <person name="Felgner P.L."/>
            <person name="Bethony J."/>
            <person name="Hawdon J.M."/>
            <person name="Gasser R.B."/>
            <person name="Loukas A."/>
            <person name="Mitreva M."/>
        </authorList>
    </citation>
    <scope>NUCLEOTIDE SEQUENCE [LARGE SCALE GENOMIC DNA]</scope>
</reference>
<evidence type="ECO:0000313" key="5">
    <source>
        <dbReference type="Proteomes" id="UP000053676"/>
    </source>
</evidence>
<sequence length="147" mass="16768">MQFTLLFLLLRFAATWASCAPDEFACSTGGQCIPRIKWQDDVEDCWDGSDEREFFLLFIVLRGIAVRFLLIRLSLSVNPFLVVPPLSSVICSVRVQSTHSSLLYCAVSSSLLEGRLPAITPFWHTCMPPNERRRSTRTVDLERRTEQ</sequence>
<name>W2SFK6_NECAM</name>
<comment type="caution">
    <text evidence="2">Lacks conserved residue(s) required for the propagation of feature annotation.</text>
</comment>
<accession>W2SFK6</accession>
<evidence type="ECO:0000256" key="1">
    <source>
        <dbReference type="ARBA" id="ARBA00023157"/>
    </source>
</evidence>
<feature type="signal peptide" evidence="3">
    <location>
        <begin position="1"/>
        <end position="17"/>
    </location>
</feature>
<dbReference type="InterPro" id="IPR002172">
    <property type="entry name" value="LDrepeatLR_classA_rpt"/>
</dbReference>
<organism evidence="4 5">
    <name type="scientific">Necator americanus</name>
    <name type="common">Human hookworm</name>
    <dbReference type="NCBI Taxonomy" id="51031"/>
    <lineage>
        <taxon>Eukaryota</taxon>
        <taxon>Metazoa</taxon>
        <taxon>Ecdysozoa</taxon>
        <taxon>Nematoda</taxon>
        <taxon>Chromadorea</taxon>
        <taxon>Rhabditida</taxon>
        <taxon>Rhabditina</taxon>
        <taxon>Rhabditomorpha</taxon>
        <taxon>Strongyloidea</taxon>
        <taxon>Ancylostomatidae</taxon>
        <taxon>Bunostominae</taxon>
        <taxon>Necator</taxon>
    </lineage>
</organism>
<dbReference type="OrthoDB" id="9990982at2759"/>
<dbReference type="SMART" id="SM00192">
    <property type="entry name" value="LDLa"/>
    <property type="match status" value="1"/>
</dbReference>
<keyword evidence="5" id="KW-1185">Reference proteome</keyword>
<gene>
    <name evidence="4" type="ORF">NECAME_05634</name>
</gene>
<feature type="chain" id="PRO_5004825269" description="Low-density lipoprotein receptor domain class A" evidence="3">
    <location>
        <begin position="18"/>
        <end position="147"/>
    </location>
</feature>
<evidence type="ECO:0000256" key="2">
    <source>
        <dbReference type="PROSITE-ProRule" id="PRU00124"/>
    </source>
</evidence>
<keyword evidence="3" id="KW-0732">Signal</keyword>
<dbReference type="GeneID" id="25345666"/>
<keyword evidence="1" id="KW-1015">Disulfide bond</keyword>
<dbReference type="SUPFAM" id="SSF57424">
    <property type="entry name" value="LDL receptor-like module"/>
    <property type="match status" value="1"/>
</dbReference>
<evidence type="ECO:0008006" key="6">
    <source>
        <dbReference type="Google" id="ProtNLM"/>
    </source>
</evidence>
<dbReference type="PROSITE" id="PS50068">
    <property type="entry name" value="LDLRA_2"/>
    <property type="match status" value="1"/>
</dbReference>
<dbReference type="InterPro" id="IPR036055">
    <property type="entry name" value="LDL_receptor-like_sf"/>
</dbReference>
<proteinExistence type="predicted"/>
<dbReference type="CTD" id="25345666"/>
<dbReference type="AlphaFoldDB" id="W2SFK6"/>
<dbReference type="EMBL" id="KI669278">
    <property type="protein sequence ID" value="ETN68360.1"/>
    <property type="molecule type" value="Genomic_DNA"/>
</dbReference>
<dbReference type="KEGG" id="nai:NECAME_05634"/>
<protein>
    <recommendedName>
        <fullName evidence="6">Low-density lipoprotein receptor domain class A</fullName>
    </recommendedName>
</protein>
<dbReference type="Gene3D" id="4.10.400.10">
    <property type="entry name" value="Low-density Lipoprotein Receptor"/>
    <property type="match status" value="1"/>
</dbReference>
<dbReference type="Pfam" id="PF00057">
    <property type="entry name" value="Ldl_recept_a"/>
    <property type="match status" value="1"/>
</dbReference>
<evidence type="ECO:0000313" key="4">
    <source>
        <dbReference type="EMBL" id="ETN68360.1"/>
    </source>
</evidence>
<evidence type="ECO:0000256" key="3">
    <source>
        <dbReference type="SAM" id="SignalP"/>
    </source>
</evidence>
<dbReference type="CDD" id="cd00112">
    <property type="entry name" value="LDLa"/>
    <property type="match status" value="1"/>
</dbReference>